<feature type="transmembrane region" description="Helical" evidence="14">
    <location>
        <begin position="271"/>
        <end position="292"/>
    </location>
</feature>
<feature type="transmembrane region" description="Helical" evidence="14">
    <location>
        <begin position="180"/>
        <end position="197"/>
    </location>
</feature>
<feature type="transmembrane region" description="Helical" evidence="14">
    <location>
        <begin position="149"/>
        <end position="168"/>
    </location>
</feature>
<comment type="caution">
    <text evidence="15">The sequence shown here is derived from an EMBL/GenBank/DDBJ whole genome shotgun (WGS) entry which is preliminary data.</text>
</comment>
<evidence type="ECO:0000256" key="4">
    <source>
        <dbReference type="ARBA" id="ARBA00022475"/>
    </source>
</evidence>
<evidence type="ECO:0000256" key="2">
    <source>
        <dbReference type="ARBA" id="ARBA00006434"/>
    </source>
</evidence>
<dbReference type="InterPro" id="IPR018212">
    <property type="entry name" value="Na/solute_symporter_CS"/>
</dbReference>
<proteinExistence type="inferred from homology"/>
<comment type="catalytic activity">
    <reaction evidence="12">
        <text>L-proline(in) + Na(+)(in) = L-proline(out) + Na(+)(out)</text>
        <dbReference type="Rhea" id="RHEA:28967"/>
        <dbReference type="ChEBI" id="CHEBI:29101"/>
        <dbReference type="ChEBI" id="CHEBI:60039"/>
    </reaction>
</comment>
<evidence type="ECO:0000256" key="6">
    <source>
        <dbReference type="ARBA" id="ARBA00022847"/>
    </source>
</evidence>
<evidence type="ECO:0000256" key="13">
    <source>
        <dbReference type="RuleBase" id="RU362091"/>
    </source>
</evidence>
<dbReference type="Pfam" id="PF00474">
    <property type="entry name" value="SSF"/>
    <property type="match status" value="1"/>
</dbReference>
<sequence length="537" mass="58523">MNIFFIGVVVSILVYIVVGIWAGRSVKDVNDYYVSGRNAPTILIAGTLFASMLSVNGFMGDQGWCYSGNITTLVLLNSMCAMGYIAGPLMFGRYLRRSECTTMPEYFGARYCDLKNRRVAGIITAVSLTAYLLSCITGVGILMQELTGLSYELCFFLAWFCFTAFTFYSGSKGVILTDTMMFMVFLIATIIAGPYVFKAQGGIGHLLENLMNNPNIPENLLDYHGNIPGAGATDVFGAVMYAVTMGIIWFITVSVSPWQAGRNMMAKSEHVTFRAGAIAAACTVIFLMYLNLQSVTVLNLNPGMEDPQRVLIWAAFHVMPKLVGTLMLAGIMAAGLSSASTFLSVIGFSITSDIVFVEFKSEKQQLFVSRVIMLILGAISLLLAYTGIGSVRIVTYFASTIIAASWGVSAIGSVVSKKLSATGARWSMIAGFVGFIVTKCLVGFHVGLFATVFINFLDPFFIGIYLSLFFAILGSKLHPVTEEEKAYREKLLILPESEKVIKDYKIDKVFGYLLIAAGIAVTLFLLFGWALPYNGII</sequence>
<name>A0A395V7S9_9FIRM</name>
<comment type="similarity">
    <text evidence="2 13">Belongs to the sodium:solute symporter (SSF) (TC 2.A.21) family.</text>
</comment>
<feature type="transmembrane region" description="Helical" evidence="14">
    <location>
        <begin position="394"/>
        <end position="416"/>
    </location>
</feature>
<dbReference type="InterPro" id="IPR050277">
    <property type="entry name" value="Sodium:Solute_Symporter"/>
</dbReference>
<dbReference type="RefSeq" id="WP_118097826.1">
    <property type="nucleotide sequence ID" value="NZ_QRVL01000011.1"/>
</dbReference>
<evidence type="ECO:0000256" key="10">
    <source>
        <dbReference type="ARBA" id="ARBA00023136"/>
    </source>
</evidence>
<evidence type="ECO:0000256" key="12">
    <source>
        <dbReference type="ARBA" id="ARBA00033708"/>
    </source>
</evidence>
<dbReference type="Gene3D" id="1.20.1730.10">
    <property type="entry name" value="Sodium/glucose cotransporter"/>
    <property type="match status" value="1"/>
</dbReference>
<keyword evidence="4" id="KW-1003">Cell membrane</keyword>
<dbReference type="PROSITE" id="PS00457">
    <property type="entry name" value="NA_SOLUT_SYMP_2"/>
    <property type="match status" value="1"/>
</dbReference>
<keyword evidence="7 14" id="KW-1133">Transmembrane helix</keyword>
<dbReference type="GO" id="GO:0046942">
    <property type="term" value="P:carboxylic acid transport"/>
    <property type="evidence" value="ECO:0007669"/>
    <property type="project" value="UniProtKB-ARBA"/>
</dbReference>
<feature type="transmembrane region" description="Helical" evidence="14">
    <location>
        <begin position="6"/>
        <end position="26"/>
    </location>
</feature>
<keyword evidence="6" id="KW-0769">Symport</keyword>
<dbReference type="PANTHER" id="PTHR48086:SF3">
    <property type="entry name" value="SODIUM_PROLINE SYMPORTER"/>
    <property type="match status" value="1"/>
</dbReference>
<keyword evidence="9" id="KW-0406">Ion transport</keyword>
<comment type="subcellular location">
    <subcellularLocation>
        <location evidence="1">Cell membrane</location>
        <topology evidence="1">Multi-pass membrane protein</topology>
    </subcellularLocation>
</comment>
<evidence type="ECO:0000256" key="1">
    <source>
        <dbReference type="ARBA" id="ARBA00004651"/>
    </source>
</evidence>
<evidence type="ECO:0000256" key="7">
    <source>
        <dbReference type="ARBA" id="ARBA00022989"/>
    </source>
</evidence>
<dbReference type="CDD" id="cd10322">
    <property type="entry name" value="SLC5sbd"/>
    <property type="match status" value="1"/>
</dbReference>
<feature type="transmembrane region" description="Helical" evidence="14">
    <location>
        <begin position="70"/>
        <end position="91"/>
    </location>
</feature>
<evidence type="ECO:0000313" key="16">
    <source>
        <dbReference type="Proteomes" id="UP000266172"/>
    </source>
</evidence>
<evidence type="ECO:0000256" key="8">
    <source>
        <dbReference type="ARBA" id="ARBA00023053"/>
    </source>
</evidence>
<dbReference type="GO" id="GO:0005886">
    <property type="term" value="C:plasma membrane"/>
    <property type="evidence" value="ECO:0007669"/>
    <property type="project" value="UniProtKB-SubCell"/>
</dbReference>
<dbReference type="PANTHER" id="PTHR48086">
    <property type="entry name" value="SODIUM/PROLINE SYMPORTER-RELATED"/>
    <property type="match status" value="1"/>
</dbReference>
<evidence type="ECO:0000256" key="3">
    <source>
        <dbReference type="ARBA" id="ARBA00022448"/>
    </source>
</evidence>
<evidence type="ECO:0000256" key="9">
    <source>
        <dbReference type="ARBA" id="ARBA00023065"/>
    </source>
</evidence>
<keyword evidence="11" id="KW-0739">Sodium transport</keyword>
<dbReference type="Proteomes" id="UP000266172">
    <property type="component" value="Unassembled WGS sequence"/>
</dbReference>
<evidence type="ECO:0000256" key="11">
    <source>
        <dbReference type="ARBA" id="ARBA00023201"/>
    </source>
</evidence>
<feature type="transmembrane region" description="Helical" evidence="14">
    <location>
        <begin position="460"/>
        <end position="478"/>
    </location>
</feature>
<organism evidence="15 16">
    <name type="scientific">Roseburia hominis</name>
    <dbReference type="NCBI Taxonomy" id="301301"/>
    <lineage>
        <taxon>Bacteria</taxon>
        <taxon>Bacillati</taxon>
        <taxon>Bacillota</taxon>
        <taxon>Clostridia</taxon>
        <taxon>Lachnospirales</taxon>
        <taxon>Lachnospiraceae</taxon>
        <taxon>Roseburia</taxon>
    </lineage>
</organism>
<evidence type="ECO:0000256" key="5">
    <source>
        <dbReference type="ARBA" id="ARBA00022692"/>
    </source>
</evidence>
<reference evidence="15 16" key="1">
    <citation type="submission" date="2018-08" db="EMBL/GenBank/DDBJ databases">
        <title>A genome reference for cultivated species of the human gut microbiota.</title>
        <authorList>
            <person name="Zou Y."/>
            <person name="Xue W."/>
            <person name="Luo G."/>
        </authorList>
    </citation>
    <scope>NUCLEOTIDE SEQUENCE [LARGE SCALE GENOMIC DNA]</scope>
    <source>
        <strain evidence="15 16">AF22-12AC</strain>
    </source>
</reference>
<feature type="transmembrane region" description="Helical" evidence="14">
    <location>
        <begin position="509"/>
        <end position="531"/>
    </location>
</feature>
<feature type="transmembrane region" description="Helical" evidence="14">
    <location>
        <begin position="238"/>
        <end position="259"/>
    </location>
</feature>
<keyword evidence="3" id="KW-0813">Transport</keyword>
<dbReference type="EMBL" id="QRVL01000011">
    <property type="protein sequence ID" value="RGS38753.1"/>
    <property type="molecule type" value="Genomic_DNA"/>
</dbReference>
<dbReference type="PROSITE" id="PS50283">
    <property type="entry name" value="NA_SOLUT_SYMP_3"/>
    <property type="match status" value="1"/>
</dbReference>
<evidence type="ECO:0000313" key="15">
    <source>
        <dbReference type="EMBL" id="RGS38753.1"/>
    </source>
</evidence>
<dbReference type="AlphaFoldDB" id="A0A395V7S9"/>
<dbReference type="InterPro" id="IPR038377">
    <property type="entry name" value="Na/Glc_symporter_sf"/>
</dbReference>
<feature type="transmembrane region" description="Helical" evidence="14">
    <location>
        <begin position="326"/>
        <end position="350"/>
    </location>
</feature>
<feature type="transmembrane region" description="Helical" evidence="14">
    <location>
        <begin position="38"/>
        <end position="58"/>
    </location>
</feature>
<feature type="transmembrane region" description="Helical" evidence="14">
    <location>
        <begin position="428"/>
        <end position="454"/>
    </location>
</feature>
<evidence type="ECO:0000256" key="14">
    <source>
        <dbReference type="SAM" id="Phobius"/>
    </source>
</evidence>
<feature type="transmembrane region" description="Helical" evidence="14">
    <location>
        <begin position="371"/>
        <end position="388"/>
    </location>
</feature>
<feature type="transmembrane region" description="Helical" evidence="14">
    <location>
        <begin position="119"/>
        <end position="143"/>
    </location>
</feature>
<dbReference type="InterPro" id="IPR001734">
    <property type="entry name" value="Na/solute_symporter"/>
</dbReference>
<dbReference type="GO" id="GO:0006814">
    <property type="term" value="P:sodium ion transport"/>
    <property type="evidence" value="ECO:0007669"/>
    <property type="project" value="UniProtKB-KW"/>
</dbReference>
<keyword evidence="10 14" id="KW-0472">Membrane</keyword>
<gene>
    <name evidence="15" type="ORF">DWX93_12270</name>
</gene>
<keyword evidence="5 14" id="KW-0812">Transmembrane</keyword>
<protein>
    <submittedName>
        <fullName evidence="15">Sodium:solute symporter family protein</fullName>
    </submittedName>
</protein>
<accession>A0A395V7S9</accession>
<keyword evidence="8" id="KW-0915">Sodium</keyword>
<dbReference type="GO" id="GO:0015293">
    <property type="term" value="F:symporter activity"/>
    <property type="evidence" value="ECO:0007669"/>
    <property type="project" value="UniProtKB-KW"/>
</dbReference>